<protein>
    <submittedName>
        <fullName evidence="2">Uncharacterized protein</fullName>
    </submittedName>
</protein>
<sequence>MAAFVRALSTAASGAGDKVVGKVCRLVTGGALVQLRDAPATRVQVAHPAAPARRLMIHDDVELTRGAAADGEWSAAVLDEPSARASGGRVKTGLPHLDERGGVGTKPQLLSDLHPWRKKSKGGR</sequence>
<name>A0A8J6C1F9_DIALT</name>
<evidence type="ECO:0000256" key="1">
    <source>
        <dbReference type="SAM" id="MobiDB-lite"/>
    </source>
</evidence>
<evidence type="ECO:0000313" key="2">
    <source>
        <dbReference type="EMBL" id="KAG8458782.1"/>
    </source>
</evidence>
<dbReference type="EMBL" id="JAGTXO010000047">
    <property type="protein sequence ID" value="KAG8458782.1"/>
    <property type="molecule type" value="Genomic_DNA"/>
</dbReference>
<organism evidence="2 3">
    <name type="scientific">Diacronema lutheri</name>
    <name type="common">Unicellular marine alga</name>
    <name type="synonym">Monochrysis lutheri</name>
    <dbReference type="NCBI Taxonomy" id="2081491"/>
    <lineage>
        <taxon>Eukaryota</taxon>
        <taxon>Haptista</taxon>
        <taxon>Haptophyta</taxon>
        <taxon>Pavlovophyceae</taxon>
        <taxon>Pavlovales</taxon>
        <taxon>Pavlovaceae</taxon>
        <taxon>Diacronema</taxon>
    </lineage>
</organism>
<evidence type="ECO:0000313" key="3">
    <source>
        <dbReference type="Proteomes" id="UP000751190"/>
    </source>
</evidence>
<feature type="region of interest" description="Disordered" evidence="1">
    <location>
        <begin position="82"/>
        <end position="124"/>
    </location>
</feature>
<gene>
    <name evidence="2" type="ORF">KFE25_005209</name>
</gene>
<reference evidence="2" key="1">
    <citation type="submission" date="2021-05" db="EMBL/GenBank/DDBJ databases">
        <title>The genome of the haptophyte Pavlova lutheri (Diacronema luteri, Pavlovales) - a model for lipid biosynthesis in eukaryotic algae.</title>
        <authorList>
            <person name="Hulatt C.J."/>
            <person name="Posewitz M.C."/>
        </authorList>
    </citation>
    <scope>NUCLEOTIDE SEQUENCE</scope>
    <source>
        <strain evidence="2">NIVA-4/92</strain>
    </source>
</reference>
<keyword evidence="3" id="KW-1185">Reference proteome</keyword>
<proteinExistence type="predicted"/>
<comment type="caution">
    <text evidence="2">The sequence shown here is derived from an EMBL/GenBank/DDBJ whole genome shotgun (WGS) entry which is preliminary data.</text>
</comment>
<dbReference type="Proteomes" id="UP000751190">
    <property type="component" value="Unassembled WGS sequence"/>
</dbReference>
<dbReference type="AlphaFoldDB" id="A0A8J6C1F9"/>
<accession>A0A8J6C1F9</accession>